<accession>A0A0G0RFQ9</accession>
<keyword evidence="1" id="KW-0472">Membrane</keyword>
<dbReference type="Proteomes" id="UP000034665">
    <property type="component" value="Unassembled WGS sequence"/>
</dbReference>
<protein>
    <recommendedName>
        <fullName evidence="4">Fimbrial assembly family protein</fullName>
    </recommendedName>
</protein>
<dbReference type="STRING" id="1619013.UT41_C0001G0046"/>
<feature type="transmembrane region" description="Helical" evidence="1">
    <location>
        <begin position="6"/>
        <end position="28"/>
    </location>
</feature>
<reference evidence="2 3" key="1">
    <citation type="journal article" date="2015" name="Nature">
        <title>rRNA introns, odd ribosomes, and small enigmatic genomes across a large radiation of phyla.</title>
        <authorList>
            <person name="Brown C.T."/>
            <person name="Hug L.A."/>
            <person name="Thomas B.C."/>
            <person name="Sharon I."/>
            <person name="Castelle C.J."/>
            <person name="Singh A."/>
            <person name="Wilkins M.J."/>
            <person name="Williams K.H."/>
            <person name="Banfield J.F."/>
        </authorList>
    </citation>
    <scope>NUCLEOTIDE SEQUENCE [LARGE SCALE GENOMIC DNA]</scope>
</reference>
<organism evidence="2 3">
    <name type="scientific">Candidatus Wolfebacteria bacterium GW2011_GWC2_39_22</name>
    <dbReference type="NCBI Taxonomy" id="1619013"/>
    <lineage>
        <taxon>Bacteria</taxon>
        <taxon>Candidatus Wolfeibacteriota</taxon>
    </lineage>
</organism>
<comment type="caution">
    <text evidence="2">The sequence shown here is derived from an EMBL/GenBank/DDBJ whole genome shotgun (WGS) entry which is preliminary data.</text>
</comment>
<dbReference type="AlphaFoldDB" id="A0A0G0RFQ9"/>
<gene>
    <name evidence="2" type="ORF">UT41_C0001G0046</name>
</gene>
<keyword evidence="1" id="KW-1133">Transmembrane helix</keyword>
<evidence type="ECO:0008006" key="4">
    <source>
        <dbReference type="Google" id="ProtNLM"/>
    </source>
</evidence>
<evidence type="ECO:0000313" key="3">
    <source>
        <dbReference type="Proteomes" id="UP000034665"/>
    </source>
</evidence>
<evidence type="ECO:0000313" key="2">
    <source>
        <dbReference type="EMBL" id="KKR12502.1"/>
    </source>
</evidence>
<proteinExistence type="predicted"/>
<dbReference type="EMBL" id="LBWR01000001">
    <property type="protein sequence ID" value="KKR12502.1"/>
    <property type="molecule type" value="Genomic_DNA"/>
</dbReference>
<keyword evidence="1" id="KW-0812">Transmembrane</keyword>
<name>A0A0G0RFQ9_9BACT</name>
<evidence type="ECO:0000256" key="1">
    <source>
        <dbReference type="SAM" id="Phobius"/>
    </source>
</evidence>
<sequence length="173" mass="18863">MNPKRIFIRTLGIGVGISLVLIGGVWYVKADIDARSAAIIQSRANIQNREDSLDALTALQRESEKAKGYAAQIDALLTSKEQLLGFSSDIGLLVQQTGFSGSPKFKEETAPTAGDLQKTNFSLTLEGQKKLSDLGAFLASVEKSNYFVRFTRIDTSRDDAILRVALEGYVIAF</sequence>